<feature type="compositionally biased region" description="Basic and acidic residues" evidence="4">
    <location>
        <begin position="498"/>
        <end position="508"/>
    </location>
</feature>
<dbReference type="SUPFAM" id="SSF52540">
    <property type="entry name" value="P-loop containing nucleoside triphosphate hydrolases"/>
    <property type="match status" value="1"/>
</dbReference>
<dbReference type="GO" id="GO:0005524">
    <property type="term" value="F:ATP binding"/>
    <property type="evidence" value="ECO:0007669"/>
    <property type="project" value="UniProtKB-KW"/>
</dbReference>
<dbReference type="Proteomes" id="UP001497497">
    <property type="component" value="Unassembled WGS sequence"/>
</dbReference>
<keyword evidence="2" id="KW-0547">Nucleotide-binding</keyword>
<dbReference type="GO" id="GO:0016887">
    <property type="term" value="F:ATP hydrolysis activity"/>
    <property type="evidence" value="ECO:0007669"/>
    <property type="project" value="InterPro"/>
</dbReference>
<evidence type="ECO:0000256" key="1">
    <source>
        <dbReference type="ARBA" id="ARBA00010322"/>
    </source>
</evidence>
<evidence type="ECO:0000256" key="4">
    <source>
        <dbReference type="SAM" id="MobiDB-lite"/>
    </source>
</evidence>
<dbReference type="PANTHER" id="PTHR12169">
    <property type="entry name" value="ATPASE N2B"/>
    <property type="match status" value="1"/>
</dbReference>
<dbReference type="InterPro" id="IPR005654">
    <property type="entry name" value="ATPase_AFG1-like"/>
</dbReference>
<evidence type="ECO:0000313" key="5">
    <source>
        <dbReference type="EMBL" id="CAL1538503.1"/>
    </source>
</evidence>
<proteinExistence type="inferred from homology"/>
<dbReference type="NCBIfam" id="NF040713">
    <property type="entry name" value="ZapE"/>
    <property type="match status" value="1"/>
</dbReference>
<comment type="caution">
    <text evidence="5">The sequence shown here is derived from an EMBL/GenBank/DDBJ whole genome shotgun (WGS) entry which is preliminary data.</text>
</comment>
<evidence type="ECO:0008006" key="7">
    <source>
        <dbReference type="Google" id="ProtNLM"/>
    </source>
</evidence>
<dbReference type="Gene3D" id="3.40.50.300">
    <property type="entry name" value="P-loop containing nucleotide triphosphate hydrolases"/>
    <property type="match status" value="1"/>
</dbReference>
<sequence>MGMTFLRLTRNLFGVLTSVNHFGNKISYIFIRRRVLLSALNFENKSDTGTCRNFSLKSGTSNNEDQDCRTKDGPLCVYLTKIAAGELNKDNHQQKVVERLQTLYEDLETYQPRPTRQKGSSVSSWFKKDNEKDIPVRGLYLHGNVGTGKTMLMDMFHETSTVAKKQRVHFHKFMLDVHKRIHALKRFQPKATTTLDTQPFDAIGPIAAEISEEAWLLCFDEFQVTDVADAMILKRLFTEMFKNGVVVVATSNRRPDDLYKNGLQRGTFLPFIDILKKYCEIIPLDSGIDYRMLALPSEGQVYFIGSPEETNPHIDNVIKEFQQEHGYELKQKTLTILGRNLVLPKTYGRVLDTTFESLCKKNLGAIDYLELSKEFDVVVLRSVPNMCLGSRTEARRFTTLIDTLYDNKVKLVIGAASGAKNLFSTGTISFSDAEANRSLMDDLGINAKSDLANSSIFTGEEELFAFERVISRLSEMQTKEYWDMDRTSRVQQPNRAAGVDRVRQSSSS</sequence>
<keyword evidence="3" id="KW-0067">ATP-binding</keyword>
<evidence type="ECO:0000256" key="3">
    <source>
        <dbReference type="ARBA" id="ARBA00022840"/>
    </source>
</evidence>
<dbReference type="GO" id="GO:0005739">
    <property type="term" value="C:mitochondrion"/>
    <property type="evidence" value="ECO:0007669"/>
    <property type="project" value="TreeGrafter"/>
</dbReference>
<name>A0AAV2HZL7_LYMST</name>
<protein>
    <recommendedName>
        <fullName evidence="7">AFG1-like ATPase</fullName>
    </recommendedName>
</protein>
<dbReference type="AlphaFoldDB" id="A0AAV2HZL7"/>
<dbReference type="EMBL" id="CAXITT010000300">
    <property type="protein sequence ID" value="CAL1538503.1"/>
    <property type="molecule type" value="Genomic_DNA"/>
</dbReference>
<gene>
    <name evidence="5" type="ORF">GSLYS_00012324001</name>
</gene>
<keyword evidence="6" id="KW-1185">Reference proteome</keyword>
<evidence type="ECO:0000256" key="2">
    <source>
        <dbReference type="ARBA" id="ARBA00022741"/>
    </source>
</evidence>
<reference evidence="5 6" key="1">
    <citation type="submission" date="2024-04" db="EMBL/GenBank/DDBJ databases">
        <authorList>
            <consortium name="Genoscope - CEA"/>
            <person name="William W."/>
        </authorList>
    </citation>
    <scope>NUCLEOTIDE SEQUENCE [LARGE SCALE GENOMIC DNA]</scope>
</reference>
<dbReference type="Pfam" id="PF03969">
    <property type="entry name" value="AFG1_ATPase"/>
    <property type="match status" value="1"/>
</dbReference>
<organism evidence="5 6">
    <name type="scientific">Lymnaea stagnalis</name>
    <name type="common">Great pond snail</name>
    <name type="synonym">Helix stagnalis</name>
    <dbReference type="NCBI Taxonomy" id="6523"/>
    <lineage>
        <taxon>Eukaryota</taxon>
        <taxon>Metazoa</taxon>
        <taxon>Spiralia</taxon>
        <taxon>Lophotrochozoa</taxon>
        <taxon>Mollusca</taxon>
        <taxon>Gastropoda</taxon>
        <taxon>Heterobranchia</taxon>
        <taxon>Euthyneura</taxon>
        <taxon>Panpulmonata</taxon>
        <taxon>Hygrophila</taxon>
        <taxon>Lymnaeoidea</taxon>
        <taxon>Lymnaeidae</taxon>
        <taxon>Lymnaea</taxon>
    </lineage>
</organism>
<evidence type="ECO:0000313" key="6">
    <source>
        <dbReference type="Proteomes" id="UP001497497"/>
    </source>
</evidence>
<dbReference type="InterPro" id="IPR027417">
    <property type="entry name" value="P-loop_NTPase"/>
</dbReference>
<feature type="region of interest" description="Disordered" evidence="4">
    <location>
        <begin position="486"/>
        <end position="508"/>
    </location>
</feature>
<comment type="similarity">
    <text evidence="1">Belongs to the AFG1 ATPase family.</text>
</comment>
<accession>A0AAV2HZL7</accession>
<dbReference type="PANTHER" id="PTHR12169:SF6">
    <property type="entry name" value="AFG1-LIKE ATPASE"/>
    <property type="match status" value="1"/>
</dbReference>